<feature type="transmembrane region" description="Helical" evidence="6">
    <location>
        <begin position="85"/>
        <end position="105"/>
    </location>
</feature>
<evidence type="ECO:0000256" key="2">
    <source>
        <dbReference type="ARBA" id="ARBA00007866"/>
    </source>
</evidence>
<feature type="transmembrane region" description="Helical" evidence="6">
    <location>
        <begin position="117"/>
        <end position="138"/>
    </location>
</feature>
<gene>
    <name evidence="8" type="primary">cox2</name>
</gene>
<protein>
    <submittedName>
        <fullName evidence="8">Cytochrome c oxidase subunit 2</fullName>
        <ecNumber evidence="8">1.9.3.1</ecNumber>
    </submittedName>
</protein>
<accession>A0A4P8NWG3</accession>
<dbReference type="PANTHER" id="PTHR22888:SF9">
    <property type="entry name" value="CYTOCHROME C OXIDASE SUBUNIT 2"/>
    <property type="match status" value="1"/>
</dbReference>
<feature type="domain" description="Cytochrome oxidase subunit II transmembrane region profile" evidence="7">
    <location>
        <begin position="59"/>
        <end position="148"/>
    </location>
</feature>
<evidence type="ECO:0000256" key="4">
    <source>
        <dbReference type="ARBA" id="ARBA00022989"/>
    </source>
</evidence>
<dbReference type="EC" id="1.9.3.1" evidence="8"/>
<keyword evidence="4 6" id="KW-1133">Transmembrane helix</keyword>
<evidence type="ECO:0000256" key="5">
    <source>
        <dbReference type="ARBA" id="ARBA00023136"/>
    </source>
</evidence>
<keyword evidence="3 6" id="KW-0812">Transmembrane</keyword>
<evidence type="ECO:0000256" key="3">
    <source>
        <dbReference type="ARBA" id="ARBA00022692"/>
    </source>
</evidence>
<evidence type="ECO:0000256" key="1">
    <source>
        <dbReference type="ARBA" id="ARBA00004141"/>
    </source>
</evidence>
<dbReference type="PRINTS" id="PR01166">
    <property type="entry name" value="CYCOXIDASEII"/>
</dbReference>
<dbReference type="InterPro" id="IPR045187">
    <property type="entry name" value="CcO_II"/>
</dbReference>
<reference evidence="8" key="1">
    <citation type="journal article" date="2018" name="BMC Evol. Biol.">
        <title>The linear mitochondrial genome of the quarantine chytrid Synchytrium endobioticum; insights into the evolution and recent history of an obligate biotrophic plant pathogen.</title>
        <authorList>
            <person name="van de Vossenberg B.T.L.H."/>
            <person name="Brankovics B."/>
            <person name="Nguyen H.D.T."/>
            <person name="van Gent-Pelzer M.P.E."/>
            <person name="Smith D."/>
            <person name="Dadej K."/>
            <person name="Przetakiewicz J."/>
            <person name="Kreuze J.F."/>
            <person name="Boerma M."/>
            <person name="van Leeuwen G.C.M."/>
            <person name="Andre Levesque C."/>
            <person name="van der Lee T.A.J."/>
        </authorList>
    </citation>
    <scope>NUCLEOTIDE SEQUENCE</scope>
    <source>
        <strain evidence="8">Stara13</strain>
    </source>
</reference>
<keyword evidence="5 6" id="KW-0472">Membrane</keyword>
<evidence type="ECO:0000256" key="6">
    <source>
        <dbReference type="SAM" id="Phobius"/>
    </source>
</evidence>
<dbReference type="GO" id="GO:0004129">
    <property type="term" value="F:cytochrome-c oxidase activity"/>
    <property type="evidence" value="ECO:0007669"/>
    <property type="project" value="InterPro"/>
</dbReference>
<proteinExistence type="inferred from homology"/>
<dbReference type="InterPro" id="IPR036257">
    <property type="entry name" value="Cyt_c_oxidase_su2_TM_sf"/>
</dbReference>
<keyword evidence="8" id="KW-0496">Mitochondrion</keyword>
<sequence>MPHGSAPLDRAPRDLALRALALTQKSAQKGAWLCLALPTLYLVTEKLTLIKTGTIYADFPENWALSFQDPASPWMYAIIDLHDRILFYLIILLIVVVWFLVSATLNSNPMSFHHGNLIELIWTLTPAGILWAIGLPSLKLLYMIDEILDAEITIKAIGSQWLGQNTNAKNLSKWMEP</sequence>
<geneLocation type="mitochondrion" evidence="8"/>
<dbReference type="InterPro" id="IPR011759">
    <property type="entry name" value="Cyt_c_oxidase_su2_TM_dom"/>
</dbReference>
<dbReference type="Gene3D" id="1.10.287.90">
    <property type="match status" value="1"/>
</dbReference>
<comment type="similarity">
    <text evidence="2">Belongs to the cytochrome c oxidase subunit 2 family.</text>
</comment>
<dbReference type="GO" id="GO:0042773">
    <property type="term" value="P:ATP synthesis coupled electron transport"/>
    <property type="evidence" value="ECO:0007669"/>
    <property type="project" value="TreeGrafter"/>
</dbReference>
<dbReference type="AlphaFoldDB" id="A0A4P8NWG3"/>
<dbReference type="PROSITE" id="PS50999">
    <property type="entry name" value="COX2_TM"/>
    <property type="match status" value="1"/>
</dbReference>
<dbReference type="PANTHER" id="PTHR22888">
    <property type="entry name" value="CYTOCHROME C OXIDASE, SUBUNIT II"/>
    <property type="match status" value="1"/>
</dbReference>
<dbReference type="SUPFAM" id="SSF81464">
    <property type="entry name" value="Cytochrome c oxidase subunit II-like, transmembrane region"/>
    <property type="match status" value="1"/>
</dbReference>
<keyword evidence="8" id="KW-0560">Oxidoreductase</keyword>
<evidence type="ECO:0000259" key="7">
    <source>
        <dbReference type="PROSITE" id="PS50999"/>
    </source>
</evidence>
<organism evidence="8">
    <name type="scientific">Synchytrium taraxaci</name>
    <dbReference type="NCBI Taxonomy" id="1383262"/>
    <lineage>
        <taxon>Eukaryota</taxon>
        <taxon>Fungi</taxon>
        <taxon>Fungi incertae sedis</taxon>
        <taxon>Chytridiomycota</taxon>
        <taxon>Chytridiomycota incertae sedis</taxon>
        <taxon>Chytridiomycetes</taxon>
        <taxon>Synchytriales</taxon>
        <taxon>Synchytriaceae</taxon>
        <taxon>Synchytrium</taxon>
    </lineage>
</organism>
<name>A0A4P8NWG3_9FUNG</name>
<dbReference type="EMBL" id="MK292661">
    <property type="protein sequence ID" value="QCQ69076.1"/>
    <property type="molecule type" value="Genomic_DNA"/>
</dbReference>
<dbReference type="Pfam" id="PF02790">
    <property type="entry name" value="COX2_TM"/>
    <property type="match status" value="1"/>
</dbReference>
<evidence type="ECO:0000313" key="8">
    <source>
        <dbReference type="EMBL" id="QCQ69076.1"/>
    </source>
</evidence>
<dbReference type="GO" id="GO:0016491">
    <property type="term" value="F:oxidoreductase activity"/>
    <property type="evidence" value="ECO:0007669"/>
    <property type="project" value="UniProtKB-KW"/>
</dbReference>
<comment type="subcellular location">
    <subcellularLocation>
        <location evidence="1">Membrane</location>
        <topology evidence="1">Multi-pass membrane protein</topology>
    </subcellularLocation>
</comment>
<dbReference type="GO" id="GO:0016020">
    <property type="term" value="C:membrane"/>
    <property type="evidence" value="ECO:0007669"/>
    <property type="project" value="UniProtKB-SubCell"/>
</dbReference>